<accession>A0A268EPU3</accession>
<dbReference type="EMBL" id="NPBY01000047">
    <property type="protein sequence ID" value="PAD75153.1"/>
    <property type="molecule type" value="Genomic_DNA"/>
</dbReference>
<protein>
    <submittedName>
        <fullName evidence="2">ABC transporter substrate-binding protein</fullName>
    </submittedName>
</protein>
<dbReference type="OrthoDB" id="9763054at2"/>
<organism evidence="2 3">
    <name type="scientific">Paenibacillus campinasensis</name>
    <dbReference type="NCBI Taxonomy" id="66347"/>
    <lineage>
        <taxon>Bacteria</taxon>
        <taxon>Bacillati</taxon>
        <taxon>Bacillota</taxon>
        <taxon>Bacilli</taxon>
        <taxon>Bacillales</taxon>
        <taxon>Paenibacillaceae</taxon>
        <taxon>Paenibacillus</taxon>
    </lineage>
</organism>
<dbReference type="Proteomes" id="UP000215596">
    <property type="component" value="Unassembled WGS sequence"/>
</dbReference>
<feature type="signal peptide" evidence="1">
    <location>
        <begin position="1"/>
        <end position="25"/>
    </location>
</feature>
<dbReference type="Gene3D" id="3.40.190.10">
    <property type="entry name" value="Periplasmic binding protein-like II"/>
    <property type="match status" value="2"/>
</dbReference>
<dbReference type="PANTHER" id="PTHR43649:SF12">
    <property type="entry name" value="DIACETYLCHITOBIOSE BINDING PROTEIN DASA"/>
    <property type="match status" value="1"/>
</dbReference>
<dbReference type="Pfam" id="PF13416">
    <property type="entry name" value="SBP_bac_8"/>
    <property type="match status" value="1"/>
</dbReference>
<proteinExistence type="predicted"/>
<dbReference type="AlphaFoldDB" id="A0A268EPU3"/>
<evidence type="ECO:0000313" key="2">
    <source>
        <dbReference type="EMBL" id="PAD75153.1"/>
    </source>
</evidence>
<dbReference type="RefSeq" id="WP_095266238.1">
    <property type="nucleotide sequence ID" value="NZ_NPBY01000047.1"/>
</dbReference>
<comment type="caution">
    <text evidence="2">The sequence shown here is derived from an EMBL/GenBank/DDBJ whole genome shotgun (WGS) entry which is preliminary data.</text>
</comment>
<dbReference type="PANTHER" id="PTHR43649">
    <property type="entry name" value="ARABINOSE-BINDING PROTEIN-RELATED"/>
    <property type="match status" value="1"/>
</dbReference>
<name>A0A268EPU3_9BACL</name>
<dbReference type="InterPro" id="IPR006059">
    <property type="entry name" value="SBP"/>
</dbReference>
<dbReference type="PROSITE" id="PS51257">
    <property type="entry name" value="PROKAR_LIPOPROTEIN"/>
    <property type="match status" value="1"/>
</dbReference>
<dbReference type="SUPFAM" id="SSF53850">
    <property type="entry name" value="Periplasmic binding protein-like II"/>
    <property type="match status" value="1"/>
</dbReference>
<sequence>MNKFKKFVGLLSIVSLIVVSGCGTASNNASPEESSATTTDQPLPKISIFQTKVEIAESLEALAKVYTAETGNEVEVWGSAGDNYSTQLQIHLGANSGPTIFTVSFGSDADKLQSYFSDLSDVPTTKDIAPNMALERDGKIVGIPLGVEGFGIVYNKDIVDPGDVTDLASFTNTLEQLKADGLQPFSLSQENSFLITHILNTPFALQPDPQDFIEKLNDGEVKITDTKEFQEFAKFMDVIKAYGKNPMEVTYDTQMGDFATGKTAMIHQGNWSYTMLDDYDNMDDKLGMMPLPIEGNSKLSVGVSQFWVVNADASADEIEAGKQFLNWLYTSDAGKTAIVQDFKLIPAFTTIQADLNPLSNAVYEAAESGQTIPWAFRYFPQNVDLIPVTQQYFLDQNMTGQELLEKFDEEWAKATRSVS</sequence>
<evidence type="ECO:0000256" key="1">
    <source>
        <dbReference type="SAM" id="SignalP"/>
    </source>
</evidence>
<feature type="chain" id="PRO_5039035045" evidence="1">
    <location>
        <begin position="26"/>
        <end position="419"/>
    </location>
</feature>
<gene>
    <name evidence="2" type="ORF">CHH67_16160</name>
</gene>
<keyword evidence="1" id="KW-0732">Signal</keyword>
<dbReference type="InterPro" id="IPR050490">
    <property type="entry name" value="Bact_solute-bd_prot1"/>
</dbReference>
<reference evidence="2 3" key="1">
    <citation type="submission" date="2017-07" db="EMBL/GenBank/DDBJ databases">
        <title>Isolation and whole genome analysis of endospore-forming bacteria from heroin.</title>
        <authorList>
            <person name="Kalinowski J."/>
            <person name="Ahrens B."/>
            <person name="Al-Dilaimi A."/>
            <person name="Winkler A."/>
            <person name="Wibberg D."/>
            <person name="Schleenbecker U."/>
            <person name="Ruckert C."/>
            <person name="Wolfel R."/>
            <person name="Grass G."/>
        </authorList>
    </citation>
    <scope>NUCLEOTIDE SEQUENCE [LARGE SCALE GENOMIC DNA]</scope>
    <source>
        <strain evidence="2 3">7537-G1</strain>
    </source>
</reference>
<evidence type="ECO:0000313" key="3">
    <source>
        <dbReference type="Proteomes" id="UP000215596"/>
    </source>
</evidence>